<evidence type="ECO:0000313" key="1">
    <source>
        <dbReference type="EMBL" id="RKO91898.1"/>
    </source>
</evidence>
<accession>A0A4P9WK27</accession>
<organism evidence="1 2">
    <name type="scientific">Blyttiomyces helicus</name>
    <dbReference type="NCBI Taxonomy" id="388810"/>
    <lineage>
        <taxon>Eukaryota</taxon>
        <taxon>Fungi</taxon>
        <taxon>Fungi incertae sedis</taxon>
        <taxon>Chytridiomycota</taxon>
        <taxon>Chytridiomycota incertae sedis</taxon>
        <taxon>Chytridiomycetes</taxon>
        <taxon>Chytridiomycetes incertae sedis</taxon>
        <taxon>Blyttiomyces</taxon>
    </lineage>
</organism>
<proteinExistence type="predicted"/>
<gene>
    <name evidence="1" type="ORF">BDK51DRAFT_26958</name>
</gene>
<protein>
    <submittedName>
        <fullName evidence="1">Uncharacterized protein</fullName>
    </submittedName>
</protein>
<sequence length="118" mass="13851">MDKPQHQSVFAKVRELGHPLEHKKEWREAYYGFALKFPDCDAVGSFHVFFERTVDKYNAETGQGNQLEGMKICVPTPTPQPNYFEVALRTWRETAAWVWEGTVSRLWHRPENKVVKQD</sequence>
<name>A0A4P9WK27_9FUNG</name>
<reference evidence="2" key="1">
    <citation type="journal article" date="2018" name="Nat. Microbiol.">
        <title>Leveraging single-cell genomics to expand the fungal tree of life.</title>
        <authorList>
            <person name="Ahrendt S.R."/>
            <person name="Quandt C.A."/>
            <person name="Ciobanu D."/>
            <person name="Clum A."/>
            <person name="Salamov A."/>
            <person name="Andreopoulos B."/>
            <person name="Cheng J.F."/>
            <person name="Woyke T."/>
            <person name="Pelin A."/>
            <person name="Henrissat B."/>
            <person name="Reynolds N.K."/>
            <person name="Benny G.L."/>
            <person name="Smith M.E."/>
            <person name="James T.Y."/>
            <person name="Grigoriev I.V."/>
        </authorList>
    </citation>
    <scope>NUCLEOTIDE SEQUENCE [LARGE SCALE GENOMIC DNA]</scope>
</reference>
<evidence type="ECO:0000313" key="2">
    <source>
        <dbReference type="Proteomes" id="UP000269721"/>
    </source>
</evidence>
<keyword evidence="2" id="KW-1185">Reference proteome</keyword>
<dbReference type="EMBL" id="KZ994856">
    <property type="protein sequence ID" value="RKO91898.1"/>
    <property type="molecule type" value="Genomic_DNA"/>
</dbReference>
<dbReference type="AlphaFoldDB" id="A0A4P9WK27"/>
<dbReference type="Proteomes" id="UP000269721">
    <property type="component" value="Unassembled WGS sequence"/>
</dbReference>